<keyword evidence="24" id="KW-1185">Reference proteome</keyword>
<dbReference type="InterPro" id="IPR051410">
    <property type="entry name" value="Ferric/Cupric_Reductase"/>
</dbReference>
<evidence type="ECO:0000313" key="23">
    <source>
        <dbReference type="EMBL" id="CUS24766.1"/>
    </source>
</evidence>
<dbReference type="Pfam" id="PF01794">
    <property type="entry name" value="Ferric_reduct"/>
    <property type="match status" value="1"/>
</dbReference>
<evidence type="ECO:0000256" key="15">
    <source>
        <dbReference type="ARBA" id="ARBA00023004"/>
    </source>
</evidence>
<feature type="transmembrane region" description="Helical" evidence="20">
    <location>
        <begin position="345"/>
        <end position="367"/>
    </location>
</feature>
<feature type="domain" description="FAD-binding FR-type" evidence="22">
    <location>
        <begin position="408"/>
        <end position="525"/>
    </location>
</feature>
<dbReference type="AlphaFoldDB" id="A0A0N7MMD1"/>
<organism evidence="23 24">
    <name type="scientific">Lachancea quebecensis</name>
    <dbReference type="NCBI Taxonomy" id="1654605"/>
    <lineage>
        <taxon>Eukaryota</taxon>
        <taxon>Fungi</taxon>
        <taxon>Dikarya</taxon>
        <taxon>Ascomycota</taxon>
        <taxon>Saccharomycotina</taxon>
        <taxon>Saccharomycetes</taxon>
        <taxon>Saccharomycetales</taxon>
        <taxon>Saccharomycetaceae</taxon>
        <taxon>Lachancea</taxon>
    </lineage>
</organism>
<protein>
    <recommendedName>
        <fullName evidence="4">ferric-chelate reductase (NADPH)</fullName>
        <ecNumber evidence="4">1.16.1.9</ecNumber>
    </recommendedName>
</protein>
<evidence type="ECO:0000256" key="18">
    <source>
        <dbReference type="ARBA" id="ARBA00023180"/>
    </source>
</evidence>
<dbReference type="CDD" id="cd06186">
    <property type="entry name" value="NOX_Duox_like_FAD_NADP"/>
    <property type="match status" value="1"/>
</dbReference>
<comment type="catalytic activity">
    <reaction evidence="19">
        <text>2 a Fe(II)-siderophore + NADP(+) + H(+) = 2 a Fe(III)-siderophore + NADPH</text>
        <dbReference type="Rhea" id="RHEA:28795"/>
        <dbReference type="Rhea" id="RHEA-COMP:11342"/>
        <dbReference type="Rhea" id="RHEA-COMP:11344"/>
        <dbReference type="ChEBI" id="CHEBI:15378"/>
        <dbReference type="ChEBI" id="CHEBI:29033"/>
        <dbReference type="ChEBI" id="CHEBI:29034"/>
        <dbReference type="ChEBI" id="CHEBI:57783"/>
        <dbReference type="ChEBI" id="CHEBI:58349"/>
        <dbReference type="EC" id="1.16.1.9"/>
    </reaction>
</comment>
<evidence type="ECO:0000256" key="5">
    <source>
        <dbReference type="ARBA" id="ARBA00022448"/>
    </source>
</evidence>
<keyword evidence="5" id="KW-0813">Transport</keyword>
<dbReference type="EC" id="1.16.1.9" evidence="4"/>
<sequence>MRFLFAAALAAIMAIATAEIGYRYTGMDYVGFSCKRALAMTAKFCSYDEARSYKCYCLQPNAIGSFFTCTNEHLKSKKDRRDMEAFFQFRCPNVTVEEMRSITANVSTRLVNTSLIQPFNMSEPVSFPVYANHTAYKIAFNTYYTRYTQFTLGNHMGAGLVGYWGIIMMFGTVTNLFCKFAPNLALSLNRKASQMAFVRWYRKHVSLPATFRSKHTTRNFVEGMIPTRLESIIVFGFVVLCVLFHAVNFHAVEHNVIFASKAQELSRYVGDRSALLANYLMTITFLLAGRSQLFISLTGWKQSTFMMYHKWVARMLLGSVFVHTIAMFVHCLVRKVYKYWILEEWWRYGAVAAVAGGVIFVQSFSWLREWSYELFLYVHIATAVAFLVGAWKHLAYFSYTEWAYATAAVWCFDRFLRLVRISMFGIKTAKVSIVSDETLVITVNKGSWWHFFPGAFGYLHILKWNVFWQSHPFTVVRTDNNELRFFIKIKRGATKKLYNELLKEPNHESEIKVALEGPYGDKKPVEAYDQVLLYSGGNGIPGPFAYAKELGETSKEAKSKFVKLYWVIRHWDSLDWFLDELMLLQKFSNVQTIIYVTRADDGKVGKKLAHHFDQGESESSEGEKDSNVVAITVADYMETIQKALPHIEFRKGRPDIAALVEQDIDECQNQNAAIITCGHNEMCDKIRQTVAVKVGDHRSGRIDFFEELQTW</sequence>
<keyword evidence="10" id="KW-0274">FAD</keyword>
<evidence type="ECO:0000256" key="7">
    <source>
        <dbReference type="ARBA" id="ARBA00022617"/>
    </source>
</evidence>
<keyword evidence="6" id="KW-1003">Cell membrane</keyword>
<evidence type="ECO:0000256" key="13">
    <source>
        <dbReference type="ARBA" id="ARBA00022989"/>
    </source>
</evidence>
<dbReference type="InterPro" id="IPR017927">
    <property type="entry name" value="FAD-bd_FR_type"/>
</dbReference>
<evidence type="ECO:0000313" key="24">
    <source>
        <dbReference type="Proteomes" id="UP000236544"/>
    </source>
</evidence>
<evidence type="ECO:0000256" key="10">
    <source>
        <dbReference type="ARBA" id="ARBA00022827"/>
    </source>
</evidence>
<gene>
    <name evidence="23" type="ORF">LAQU0_S19e01134g</name>
</gene>
<dbReference type="SFLD" id="SFLDS00052">
    <property type="entry name" value="Ferric_Reductase_Domain"/>
    <property type="match status" value="1"/>
</dbReference>
<reference evidence="24" key="1">
    <citation type="submission" date="2015-10" db="EMBL/GenBank/DDBJ databases">
        <authorList>
            <person name="Devillers H."/>
        </authorList>
    </citation>
    <scope>NUCLEOTIDE SEQUENCE [LARGE SCALE GENOMIC DNA]</scope>
</reference>
<keyword evidence="14" id="KW-0560">Oxidoreductase</keyword>
<dbReference type="InterPro" id="IPR013130">
    <property type="entry name" value="Fe3_Rdtase_TM_dom"/>
</dbReference>
<evidence type="ECO:0000256" key="1">
    <source>
        <dbReference type="ARBA" id="ARBA00001974"/>
    </source>
</evidence>
<feature type="transmembrane region" description="Helical" evidence="20">
    <location>
        <begin position="272"/>
        <end position="290"/>
    </location>
</feature>
<keyword evidence="12" id="KW-0249">Electron transport</keyword>
<accession>A0A0N7MMD1</accession>
<evidence type="ECO:0000256" key="8">
    <source>
        <dbReference type="ARBA" id="ARBA00022630"/>
    </source>
</evidence>
<evidence type="ECO:0000256" key="12">
    <source>
        <dbReference type="ARBA" id="ARBA00022982"/>
    </source>
</evidence>
<evidence type="ECO:0000256" key="19">
    <source>
        <dbReference type="ARBA" id="ARBA00048483"/>
    </source>
</evidence>
<feature type="signal peptide" evidence="21">
    <location>
        <begin position="1"/>
        <end position="18"/>
    </location>
</feature>
<dbReference type="GO" id="GO:0015677">
    <property type="term" value="P:copper ion import"/>
    <property type="evidence" value="ECO:0007669"/>
    <property type="project" value="TreeGrafter"/>
</dbReference>
<feature type="transmembrane region" description="Helical" evidence="20">
    <location>
        <begin position="161"/>
        <end position="181"/>
    </location>
</feature>
<evidence type="ECO:0000256" key="2">
    <source>
        <dbReference type="ARBA" id="ARBA00004651"/>
    </source>
</evidence>
<feature type="transmembrane region" description="Helical" evidence="20">
    <location>
        <begin position="374"/>
        <end position="396"/>
    </location>
</feature>
<keyword evidence="7" id="KW-0479">Metal-binding</keyword>
<comment type="subcellular location">
    <subcellularLocation>
        <location evidence="2">Cell membrane</location>
        <topology evidence="2">Multi-pass membrane protein</topology>
    </subcellularLocation>
</comment>
<feature type="chain" id="PRO_5006016226" description="ferric-chelate reductase (NADPH)" evidence="21">
    <location>
        <begin position="19"/>
        <end position="711"/>
    </location>
</feature>
<dbReference type="PANTHER" id="PTHR32361:SF9">
    <property type="entry name" value="FERRIC REDUCTASE TRANSMEMBRANE COMPONENT 3-RELATED"/>
    <property type="match status" value="1"/>
</dbReference>
<evidence type="ECO:0000256" key="4">
    <source>
        <dbReference type="ARBA" id="ARBA00012668"/>
    </source>
</evidence>
<feature type="transmembrane region" description="Helical" evidence="20">
    <location>
        <begin position="311"/>
        <end position="333"/>
    </location>
</feature>
<keyword evidence="9 20" id="KW-0812">Transmembrane</keyword>
<evidence type="ECO:0000256" key="9">
    <source>
        <dbReference type="ARBA" id="ARBA00022692"/>
    </source>
</evidence>
<keyword evidence="7" id="KW-0349">Heme</keyword>
<dbReference type="Gene3D" id="3.40.50.80">
    <property type="entry name" value="Nucleotide-binding domain of ferredoxin-NADP reductase (FNR) module"/>
    <property type="match status" value="1"/>
</dbReference>
<evidence type="ECO:0000256" key="17">
    <source>
        <dbReference type="ARBA" id="ARBA00023136"/>
    </source>
</evidence>
<dbReference type="Pfam" id="PF08030">
    <property type="entry name" value="NAD_binding_6"/>
    <property type="match status" value="1"/>
</dbReference>
<keyword evidence="18" id="KW-0325">Glycoprotein</keyword>
<proteinExistence type="inferred from homology"/>
<keyword evidence="8" id="KW-0285">Flavoprotein</keyword>
<keyword evidence="15" id="KW-0408">Iron</keyword>
<feature type="transmembrane region" description="Helical" evidence="20">
    <location>
        <begin position="232"/>
        <end position="252"/>
    </location>
</feature>
<dbReference type="Pfam" id="PF08022">
    <property type="entry name" value="FAD_binding_8"/>
    <property type="match status" value="1"/>
</dbReference>
<keyword evidence="16" id="KW-0406">Ion transport</keyword>
<evidence type="ECO:0000256" key="6">
    <source>
        <dbReference type="ARBA" id="ARBA00022475"/>
    </source>
</evidence>
<evidence type="ECO:0000256" key="11">
    <source>
        <dbReference type="ARBA" id="ARBA00022857"/>
    </source>
</evidence>
<name>A0A0N7MMD1_9SACH</name>
<dbReference type="PANTHER" id="PTHR32361">
    <property type="entry name" value="FERRIC/CUPRIC REDUCTASE TRANSMEMBRANE COMPONENT"/>
    <property type="match status" value="1"/>
</dbReference>
<evidence type="ECO:0000256" key="3">
    <source>
        <dbReference type="ARBA" id="ARBA00006278"/>
    </source>
</evidence>
<evidence type="ECO:0000256" key="14">
    <source>
        <dbReference type="ARBA" id="ARBA00023002"/>
    </source>
</evidence>
<dbReference type="GO" id="GO:0006879">
    <property type="term" value="P:intracellular iron ion homeostasis"/>
    <property type="evidence" value="ECO:0007669"/>
    <property type="project" value="TreeGrafter"/>
</dbReference>
<comment type="cofactor">
    <cofactor evidence="1">
        <name>FAD</name>
        <dbReference type="ChEBI" id="CHEBI:57692"/>
    </cofactor>
</comment>
<dbReference type="GO" id="GO:0052851">
    <property type="term" value="F:ferric-chelate reductase (NADPH) activity"/>
    <property type="evidence" value="ECO:0007669"/>
    <property type="project" value="UniProtKB-EC"/>
</dbReference>
<dbReference type="InterPro" id="IPR017938">
    <property type="entry name" value="Riboflavin_synthase-like_b-brl"/>
</dbReference>
<keyword evidence="11" id="KW-0521">NADP</keyword>
<evidence type="ECO:0000256" key="21">
    <source>
        <dbReference type="SAM" id="SignalP"/>
    </source>
</evidence>
<dbReference type="SFLD" id="SFLDG01168">
    <property type="entry name" value="Ferric_reductase_subgroup_(FRE"/>
    <property type="match status" value="1"/>
</dbReference>
<keyword evidence="13 20" id="KW-1133">Transmembrane helix</keyword>
<comment type="similarity">
    <text evidence="3">Belongs to the ferric reductase (FRE) family.</text>
</comment>
<dbReference type="SUPFAM" id="SSF52343">
    <property type="entry name" value="Ferredoxin reductase-like, C-terminal NADP-linked domain"/>
    <property type="match status" value="1"/>
</dbReference>
<dbReference type="Proteomes" id="UP000236544">
    <property type="component" value="Unassembled WGS sequence"/>
</dbReference>
<dbReference type="InterPro" id="IPR013112">
    <property type="entry name" value="FAD-bd_8"/>
</dbReference>
<evidence type="ECO:0000259" key="22">
    <source>
        <dbReference type="PROSITE" id="PS51384"/>
    </source>
</evidence>
<dbReference type="OrthoDB" id="4494341at2759"/>
<keyword evidence="21" id="KW-0732">Signal</keyword>
<evidence type="ECO:0000256" key="16">
    <source>
        <dbReference type="ARBA" id="ARBA00023065"/>
    </source>
</evidence>
<dbReference type="SUPFAM" id="SSF63380">
    <property type="entry name" value="Riboflavin synthase domain-like"/>
    <property type="match status" value="1"/>
</dbReference>
<dbReference type="GO" id="GO:0005886">
    <property type="term" value="C:plasma membrane"/>
    <property type="evidence" value="ECO:0007669"/>
    <property type="project" value="UniProtKB-SubCell"/>
</dbReference>
<dbReference type="InterPro" id="IPR013121">
    <property type="entry name" value="Fe_red_NAD-bd_6"/>
</dbReference>
<keyword evidence="17 20" id="KW-0472">Membrane</keyword>
<evidence type="ECO:0000256" key="20">
    <source>
        <dbReference type="SAM" id="Phobius"/>
    </source>
</evidence>
<dbReference type="GO" id="GO:0006826">
    <property type="term" value="P:iron ion transport"/>
    <property type="evidence" value="ECO:0007669"/>
    <property type="project" value="TreeGrafter"/>
</dbReference>
<dbReference type="EMBL" id="LN890533">
    <property type="protein sequence ID" value="CUS24766.1"/>
    <property type="molecule type" value="Genomic_DNA"/>
</dbReference>
<dbReference type="InterPro" id="IPR039261">
    <property type="entry name" value="FNR_nucleotide-bd"/>
</dbReference>
<dbReference type="PROSITE" id="PS51384">
    <property type="entry name" value="FAD_FR"/>
    <property type="match status" value="1"/>
</dbReference>